<dbReference type="HOGENOM" id="CLU_019796_1_0_9"/>
<feature type="domain" description="D-isomer specific 2-hydroxyacid dehydrogenase catalytic" evidence="5">
    <location>
        <begin position="42"/>
        <end position="314"/>
    </location>
</feature>
<accession>L0K6G5</accession>
<evidence type="ECO:0000313" key="7">
    <source>
        <dbReference type="EMBL" id="AGB40837.1"/>
    </source>
</evidence>
<dbReference type="PANTHER" id="PTHR43333">
    <property type="entry name" value="2-HACID_DH_C DOMAIN-CONTAINING PROTEIN"/>
    <property type="match status" value="1"/>
</dbReference>
<evidence type="ECO:0000256" key="4">
    <source>
        <dbReference type="RuleBase" id="RU003719"/>
    </source>
</evidence>
<evidence type="ECO:0000259" key="5">
    <source>
        <dbReference type="Pfam" id="PF00389"/>
    </source>
</evidence>
<dbReference type="InterPro" id="IPR006140">
    <property type="entry name" value="D-isomer_DH_NAD-bd"/>
</dbReference>
<dbReference type="GO" id="GO:0016616">
    <property type="term" value="F:oxidoreductase activity, acting on the CH-OH group of donors, NAD or NADP as acceptor"/>
    <property type="evidence" value="ECO:0007669"/>
    <property type="project" value="InterPro"/>
</dbReference>
<comment type="similarity">
    <text evidence="1 4">Belongs to the D-isomer specific 2-hydroxyacid dehydrogenase family.</text>
</comment>
<sequence>MTKSLEILIMFDSNFTAEQLNKLQEIIPNGIVNNVAYDNVSVEMLNRADIIFGWPTEEELQEAKNLQWLHLPSAGVDEYANQDLYHSSDIIVTNSSGVYGLPIAEHVFSLILAFNRNLPHYLKQKQKKEWHRKETRKDLWESTIGILGLGDLGSKVAKRAKAWEMKVVAVNRTIKEAPDYIDCLYDPTGIDQLLAQSDYIVLALPQTEETKGIISTAELKQMKEDAFLVNVGRGSLIDQPALIKALKKEWIAGAGLDVTTPEPLPKDNPLWELSNVILTPHYSGNSPTNYQRLFNIFSKNLRHYITEESLENVVDFKAGY</sequence>
<evidence type="ECO:0000256" key="3">
    <source>
        <dbReference type="ARBA" id="ARBA00023027"/>
    </source>
</evidence>
<dbReference type="PANTHER" id="PTHR43333:SF1">
    <property type="entry name" value="D-ISOMER SPECIFIC 2-HYDROXYACID DEHYDROGENASE NAD-BINDING DOMAIN-CONTAINING PROTEIN"/>
    <property type="match status" value="1"/>
</dbReference>
<dbReference type="InterPro" id="IPR006139">
    <property type="entry name" value="D-isomer_2_OHA_DH_cat_dom"/>
</dbReference>
<dbReference type="SUPFAM" id="SSF51735">
    <property type="entry name" value="NAD(P)-binding Rossmann-fold domains"/>
    <property type="match status" value="1"/>
</dbReference>
<dbReference type="eggNOG" id="COG0111">
    <property type="taxonomic scope" value="Bacteria"/>
</dbReference>
<name>L0K6G5_HALHC</name>
<dbReference type="EMBL" id="CP003359">
    <property type="protein sequence ID" value="AGB40837.1"/>
    <property type="molecule type" value="Genomic_DNA"/>
</dbReference>
<organism evidence="7 8">
    <name type="scientific">Halobacteroides halobius (strain ATCC 35273 / DSM 5150 / MD-1)</name>
    <dbReference type="NCBI Taxonomy" id="748449"/>
    <lineage>
        <taxon>Bacteria</taxon>
        <taxon>Bacillati</taxon>
        <taxon>Bacillota</taxon>
        <taxon>Clostridia</taxon>
        <taxon>Halanaerobiales</taxon>
        <taxon>Halobacteroidaceae</taxon>
        <taxon>Halobacteroides</taxon>
    </lineage>
</organism>
<evidence type="ECO:0000259" key="6">
    <source>
        <dbReference type="Pfam" id="PF02826"/>
    </source>
</evidence>
<dbReference type="InterPro" id="IPR029753">
    <property type="entry name" value="D-isomer_DH_CS"/>
</dbReference>
<dbReference type="Pfam" id="PF02826">
    <property type="entry name" value="2-Hacid_dh_C"/>
    <property type="match status" value="1"/>
</dbReference>
<dbReference type="GO" id="GO:0051287">
    <property type="term" value="F:NAD binding"/>
    <property type="evidence" value="ECO:0007669"/>
    <property type="project" value="InterPro"/>
</dbReference>
<keyword evidence="2 4" id="KW-0560">Oxidoreductase</keyword>
<protein>
    <submittedName>
        <fullName evidence="7">Phosphoglycerate dehydrogenase-like oxidoreductase</fullName>
    </submittedName>
</protein>
<keyword evidence="3" id="KW-0520">NAD</keyword>
<proteinExistence type="inferred from homology"/>
<gene>
    <name evidence="7" type="ordered locus">Halha_0871</name>
</gene>
<dbReference type="FunFam" id="3.40.50.720:FF:000363">
    <property type="entry name" value="D-isomer specific 2-hydroxyacid dehydrogenase"/>
    <property type="match status" value="1"/>
</dbReference>
<dbReference type="Pfam" id="PF00389">
    <property type="entry name" value="2-Hacid_dh"/>
    <property type="match status" value="1"/>
</dbReference>
<dbReference type="Proteomes" id="UP000010880">
    <property type="component" value="Chromosome"/>
</dbReference>
<dbReference type="SUPFAM" id="SSF52283">
    <property type="entry name" value="Formate/glycerate dehydrogenase catalytic domain-like"/>
    <property type="match status" value="1"/>
</dbReference>
<dbReference type="OrthoDB" id="9805416at2"/>
<dbReference type="STRING" id="748449.Halha_0871"/>
<evidence type="ECO:0000256" key="1">
    <source>
        <dbReference type="ARBA" id="ARBA00005854"/>
    </source>
</evidence>
<evidence type="ECO:0000256" key="2">
    <source>
        <dbReference type="ARBA" id="ARBA00023002"/>
    </source>
</evidence>
<dbReference type="AlphaFoldDB" id="L0K6G5"/>
<keyword evidence="8" id="KW-1185">Reference proteome</keyword>
<reference evidence="8" key="1">
    <citation type="submission" date="2012-02" db="EMBL/GenBank/DDBJ databases">
        <title>The complete genome of Halobacteroides halobius DSM 5150.</title>
        <authorList>
            <person name="Lucas S."/>
            <person name="Copeland A."/>
            <person name="Lapidus A."/>
            <person name="Glavina del Rio T."/>
            <person name="Dalin E."/>
            <person name="Tice H."/>
            <person name="Bruce D."/>
            <person name="Goodwin L."/>
            <person name="Pitluck S."/>
            <person name="Peters L."/>
            <person name="Mikhailova N."/>
            <person name="Gu W."/>
            <person name="Kyrpides N."/>
            <person name="Mavromatis K."/>
            <person name="Ivanova N."/>
            <person name="Brettin T."/>
            <person name="Detter J.C."/>
            <person name="Han C."/>
            <person name="Larimer F."/>
            <person name="Land M."/>
            <person name="Hauser L."/>
            <person name="Markowitz V."/>
            <person name="Cheng J.-F."/>
            <person name="Hugenholtz P."/>
            <person name="Woyke T."/>
            <person name="Wu D."/>
            <person name="Tindall B."/>
            <person name="Pomrenke H."/>
            <person name="Brambilla E."/>
            <person name="Klenk H.-P."/>
            <person name="Eisen J.A."/>
        </authorList>
    </citation>
    <scope>NUCLEOTIDE SEQUENCE [LARGE SCALE GENOMIC DNA]</scope>
    <source>
        <strain evidence="8">ATCC 35273 / DSM 5150 / MD-1</strain>
    </source>
</reference>
<dbReference type="PROSITE" id="PS00671">
    <property type="entry name" value="D_2_HYDROXYACID_DH_3"/>
    <property type="match status" value="1"/>
</dbReference>
<evidence type="ECO:0000313" key="8">
    <source>
        <dbReference type="Proteomes" id="UP000010880"/>
    </source>
</evidence>
<dbReference type="InterPro" id="IPR036291">
    <property type="entry name" value="NAD(P)-bd_dom_sf"/>
</dbReference>
<dbReference type="RefSeq" id="WP_015326562.1">
    <property type="nucleotide sequence ID" value="NC_019978.1"/>
</dbReference>
<feature type="domain" description="D-isomer specific 2-hydroxyacid dehydrogenase NAD-binding" evidence="6">
    <location>
        <begin position="108"/>
        <end position="282"/>
    </location>
</feature>
<dbReference type="KEGG" id="hhl:Halha_0871"/>
<dbReference type="CDD" id="cd05300">
    <property type="entry name" value="2-Hacid_dh_1"/>
    <property type="match status" value="1"/>
</dbReference>
<dbReference type="Gene3D" id="3.40.50.720">
    <property type="entry name" value="NAD(P)-binding Rossmann-like Domain"/>
    <property type="match status" value="2"/>
</dbReference>